<dbReference type="Pfam" id="PF00078">
    <property type="entry name" value="RVT_1"/>
    <property type="match status" value="2"/>
</dbReference>
<dbReference type="Proteomes" id="UP001152795">
    <property type="component" value="Unassembled WGS sequence"/>
</dbReference>
<keyword evidence="3" id="KW-1185">Reference proteome</keyword>
<dbReference type="InterPro" id="IPR000477">
    <property type="entry name" value="RT_dom"/>
</dbReference>
<dbReference type="OrthoDB" id="5948131at2759"/>
<dbReference type="CDD" id="cd01650">
    <property type="entry name" value="RT_nLTR_like"/>
    <property type="match status" value="2"/>
</dbReference>
<feature type="region of interest" description="Disordered" evidence="1">
    <location>
        <begin position="1104"/>
        <end position="1136"/>
    </location>
</feature>
<organism evidence="2 3">
    <name type="scientific">Paramuricea clavata</name>
    <name type="common">Red gorgonian</name>
    <name type="synonym">Violescent sea-whip</name>
    <dbReference type="NCBI Taxonomy" id="317549"/>
    <lineage>
        <taxon>Eukaryota</taxon>
        <taxon>Metazoa</taxon>
        <taxon>Cnidaria</taxon>
        <taxon>Anthozoa</taxon>
        <taxon>Octocorallia</taxon>
        <taxon>Malacalcyonacea</taxon>
        <taxon>Plexauridae</taxon>
        <taxon>Paramuricea</taxon>
    </lineage>
</organism>
<feature type="non-terminal residue" evidence="2">
    <location>
        <position position="1370"/>
    </location>
</feature>
<evidence type="ECO:0000313" key="2">
    <source>
        <dbReference type="EMBL" id="CAB3994986.1"/>
    </source>
</evidence>
<dbReference type="SUPFAM" id="SSF56672">
    <property type="entry name" value="DNA/RNA polymerases"/>
    <property type="match status" value="2"/>
</dbReference>
<dbReference type="InterPro" id="IPR043502">
    <property type="entry name" value="DNA/RNA_pol_sf"/>
</dbReference>
<dbReference type="EMBL" id="CACRXK020002576">
    <property type="protein sequence ID" value="CAB3994986.1"/>
    <property type="molecule type" value="Genomic_DNA"/>
</dbReference>
<proteinExistence type="predicted"/>
<evidence type="ECO:0000256" key="1">
    <source>
        <dbReference type="SAM" id="MobiDB-lite"/>
    </source>
</evidence>
<dbReference type="Gene3D" id="3.40.50.12690">
    <property type="match status" value="1"/>
</dbReference>
<gene>
    <name evidence="2" type="ORF">PACLA_8A049603</name>
</gene>
<name>A0A7D9DXD2_PARCT</name>
<reference evidence="2" key="1">
    <citation type="submission" date="2020-04" db="EMBL/GenBank/DDBJ databases">
        <authorList>
            <person name="Alioto T."/>
            <person name="Alioto T."/>
            <person name="Gomez Garrido J."/>
        </authorList>
    </citation>
    <scope>NUCLEOTIDE SEQUENCE</scope>
    <source>
        <strain evidence="2">A484AB</strain>
    </source>
</reference>
<dbReference type="SUPFAM" id="SSF52266">
    <property type="entry name" value="SGNH hydrolase"/>
    <property type="match status" value="1"/>
</dbReference>
<protein>
    <submittedName>
        <fullName evidence="2">Uncharacterized protein</fullName>
    </submittedName>
</protein>
<feature type="compositionally biased region" description="Low complexity" evidence="1">
    <location>
        <begin position="1124"/>
        <end position="1136"/>
    </location>
</feature>
<dbReference type="PROSITE" id="PS50878">
    <property type="entry name" value="RT_POL"/>
    <property type="match status" value="2"/>
</dbReference>
<accession>A0A7D9DXD2</accession>
<dbReference type="PANTHER" id="PTHR33332">
    <property type="entry name" value="REVERSE TRANSCRIPTASE DOMAIN-CONTAINING PROTEIN"/>
    <property type="match status" value="1"/>
</dbReference>
<sequence length="1370" mass="155487">MSADDPNHHFIVKPFPGATVSDMEDFVKPLTRRTPNKMILHVGTNDLRSHSTPKIIADSIVNIVTQIKEDSPVSDPPGLSETFNTHFASIGPKLMEKIPCDENNCSYLEYLNCHIGGNTFELKSTTSSMVCSLLDKLCKSKATGLDKISAKLLRYCPDLLLESLTVIFNCSINTGIFPDEWKCSKVIPLFKHGERRDLNNYRPISVIPVVAKVFERIIYDQIYAFLTDNNLLCNSQSGFRCLHSTVTALLESTNNWAYNIDQGRVNAVVFLDLKKAFDTVNHGILLSKLNVYGLGGAVGNWFKSYLSDRSQKCYVNGHLSNNRTLLCGIPQGTILGPLLFLLYINDLPNCLEHSQARMYADDTNLTFAGNNIDDINYHLNHDLANVNKWLIANKLALNQSKTKFMLIGSRQRIATFRSVPCLEIDGVPIDKVLQAKSLGVYLDENLSWNIQINELTKKIASVSEPNELSEVFNDHFASIGSKLAQKIPYIGNGVPTGLDKISARLLCDCSDLIADSICAIFNCSINSGTFPNEWKCSKVIPLFKKGERRHLNNYRPISIIPVVAKVFERIIYDQVYAYLMDNNLLSNCQSGFRTLHSTVTALLEATNNWSYNIDRGNVNAVVFLDRKKAFDTVDHAILLSKLSVYGFGGSTGNWFRSYLNDRNQKCYVNGHLSSQRVLPCGIPQGTILGPLLFLIYINDLPNCLTHSHPRMYADDTNLTFASNNVDDMDYKLNQDLDNVNKWLIANKLTLNQSKTEFMLIGSRQKLSTLHSAPSLAINGEIRQVSQTESHGMKLDENLSWNAHINDLIKKIASGIGALKRVRSFIPATTLKLVYNALVQPHFSYCCSVWDNCNKTYAEKLQKLQNRAARVLTFSSYDTIADSLFEKLNWKTLSFQRKVQKAVMVYKSLNGLAPDYMHSMFTDRESVTSVQLRDTENKLAVPMPRTNYLKNSFSYSGAVLWNSLPIGLRNGNGNGDGTERGRNEILEYRYCRGRNIYRLEKEEMEKEKINALFKTRIHLMNTLTETKGWIQEAIYAGEPVDNIKTKKEHYDECWREFVSKHEQYMELLVSKEEKDIASRSYKELMTKKMHLDEMVMSLRRRLMLGSKQKGEDASSFSGKSRRSLASKSSHSSKFSTVSKRKEQLALAQLKRSQLLKQHELERRMTELNFEKEYMEARMEEERAIVSLNVYENESDNNSEHENVNKNTLSMNQQGQGLSPLSQPYVPQEQIVQGTNISSPQVSKTYPQQEQPVQSINIPSRQVSETYSPKRQVEQCNMPLEPTQTYIQHEQPLQSPNIPLSQIPRTYLPEGKVQQPAVKEIDTGEEMVRALRQVVSMPKIKYMHFDGDAINYASFMHNFETCLEKDNPDNST</sequence>
<evidence type="ECO:0000313" key="3">
    <source>
        <dbReference type="Proteomes" id="UP001152795"/>
    </source>
</evidence>
<comment type="caution">
    <text evidence="2">The sequence shown here is derived from an EMBL/GenBank/DDBJ whole genome shotgun (WGS) entry which is preliminary data.</text>
</comment>